<gene>
    <name evidence="1" type="ORF">HRTV-28_gp22</name>
</gene>
<dbReference type="Proteomes" id="UP000827176">
    <property type="component" value="Segment"/>
</dbReference>
<keyword evidence="2" id="KW-1185">Reference proteome</keyword>
<organism evidence="1 2">
    <name type="scientific">Halorubrum tailed virus 28</name>
    <dbReference type="NCBI Taxonomy" id="2878009"/>
    <lineage>
        <taxon>Viruses</taxon>
        <taxon>Duplodnaviria</taxon>
        <taxon>Heunggongvirae</taxon>
        <taxon>Uroviricota</taxon>
        <taxon>Caudoviricetes</taxon>
        <taxon>Suolaviridae</taxon>
        <taxon>Pormufvirus</taxon>
        <taxon>Pormufvirus salinum</taxon>
        <taxon>Pormufvirus HRTV28</taxon>
    </lineage>
</organism>
<evidence type="ECO:0000313" key="2">
    <source>
        <dbReference type="Proteomes" id="UP000827176"/>
    </source>
</evidence>
<reference evidence="1" key="1">
    <citation type="submission" date="2021-05" db="EMBL/GenBank/DDBJ databases">
        <title>Diversity, taxonomy and evolution of archaeal viruses of the class Caudoviricetes.</title>
        <authorList>
            <person name="Liu Y."/>
            <person name="Demina T.A."/>
            <person name="Roux S."/>
            <person name="Aiewsakun P."/>
            <person name="Kazlauskas D."/>
            <person name="Simmonds P."/>
            <person name="Prangishvili D."/>
            <person name="Oksanen H.M."/>
            <person name="Krupovic M."/>
        </authorList>
    </citation>
    <scope>NUCLEOTIDE SEQUENCE</scope>
    <source>
        <strain evidence="1">HRTV-28/28</strain>
    </source>
</reference>
<proteinExistence type="predicted"/>
<protein>
    <submittedName>
        <fullName evidence="1">Uncharacterized protein</fullName>
    </submittedName>
</protein>
<evidence type="ECO:0000313" key="1">
    <source>
        <dbReference type="EMBL" id="UBF23460.1"/>
    </source>
</evidence>
<sequence>MAGAWYHKGESLGELNTVVVTDTDVTMRCVDGVETYDRETIDLGILKELPADVTVVRDD</sequence>
<name>A0AAE8XZA5_9CAUD</name>
<dbReference type="EMBL" id="MZ334528">
    <property type="protein sequence ID" value="UBF23460.1"/>
    <property type="molecule type" value="Genomic_DNA"/>
</dbReference>
<accession>A0AAE8XZA5</accession>